<accession>A0AA39Q9V7</accession>
<keyword evidence="2" id="KW-1185">Reference proteome</keyword>
<organism evidence="1 2">
    <name type="scientific">Armillaria luteobubalina</name>
    <dbReference type="NCBI Taxonomy" id="153913"/>
    <lineage>
        <taxon>Eukaryota</taxon>
        <taxon>Fungi</taxon>
        <taxon>Dikarya</taxon>
        <taxon>Basidiomycota</taxon>
        <taxon>Agaricomycotina</taxon>
        <taxon>Agaricomycetes</taxon>
        <taxon>Agaricomycetidae</taxon>
        <taxon>Agaricales</taxon>
        <taxon>Marasmiineae</taxon>
        <taxon>Physalacriaceae</taxon>
        <taxon>Armillaria</taxon>
    </lineage>
</organism>
<sequence length="207" mass="23320">MGFLYYWTHPDLPPTAGQVRFRLTSANDPSLFESGSDLLRPDGTPWAIPLARVLRARGSGSGYKQMLLDDGLISKDLVHSKYFRLYEKFHLRTGSVFIESPDDVFPVSFPRSTLKISALLSHGVAKVRIRLKDLPSIEDLKLTEPGKRVYAHARLQVSENSKPALQVVRIFTPSGAQLDPNLPLIQTVACWGHTEAFRSWFLRTTKE</sequence>
<gene>
    <name evidence="1" type="ORF">EDD18DRAFT_1351623</name>
</gene>
<evidence type="ECO:0000313" key="1">
    <source>
        <dbReference type="EMBL" id="KAK0497809.1"/>
    </source>
</evidence>
<protein>
    <submittedName>
        <fullName evidence="1">Uncharacterized protein</fullName>
    </submittedName>
</protein>
<comment type="caution">
    <text evidence="1">The sequence shown here is derived from an EMBL/GenBank/DDBJ whole genome shotgun (WGS) entry which is preliminary data.</text>
</comment>
<proteinExistence type="predicted"/>
<dbReference type="AlphaFoldDB" id="A0AA39Q9V7"/>
<dbReference type="Proteomes" id="UP001175228">
    <property type="component" value="Unassembled WGS sequence"/>
</dbReference>
<name>A0AA39Q9V7_9AGAR</name>
<dbReference type="EMBL" id="JAUEPU010000012">
    <property type="protein sequence ID" value="KAK0497809.1"/>
    <property type="molecule type" value="Genomic_DNA"/>
</dbReference>
<reference evidence="1" key="1">
    <citation type="submission" date="2023-06" db="EMBL/GenBank/DDBJ databases">
        <authorList>
            <consortium name="Lawrence Berkeley National Laboratory"/>
            <person name="Ahrendt S."/>
            <person name="Sahu N."/>
            <person name="Indic B."/>
            <person name="Wong-Bajracharya J."/>
            <person name="Merenyi Z."/>
            <person name="Ke H.-M."/>
            <person name="Monk M."/>
            <person name="Kocsube S."/>
            <person name="Drula E."/>
            <person name="Lipzen A."/>
            <person name="Balint B."/>
            <person name="Henrissat B."/>
            <person name="Andreopoulos B."/>
            <person name="Martin F.M."/>
            <person name="Harder C.B."/>
            <person name="Rigling D."/>
            <person name="Ford K.L."/>
            <person name="Foster G.D."/>
            <person name="Pangilinan J."/>
            <person name="Papanicolaou A."/>
            <person name="Barry K."/>
            <person name="LaButti K."/>
            <person name="Viragh M."/>
            <person name="Koriabine M."/>
            <person name="Yan M."/>
            <person name="Riley R."/>
            <person name="Champramary S."/>
            <person name="Plett K.L."/>
            <person name="Tsai I.J."/>
            <person name="Slot J."/>
            <person name="Sipos G."/>
            <person name="Plett J."/>
            <person name="Nagy L.G."/>
            <person name="Grigoriev I.V."/>
        </authorList>
    </citation>
    <scope>NUCLEOTIDE SEQUENCE</scope>
    <source>
        <strain evidence="1">HWK02</strain>
    </source>
</reference>
<evidence type="ECO:0000313" key="2">
    <source>
        <dbReference type="Proteomes" id="UP001175228"/>
    </source>
</evidence>